<keyword evidence="2" id="KW-1185">Reference proteome</keyword>
<dbReference type="PANTHER" id="PTHR38460">
    <property type="entry name" value="TAUTOMERASE YOLI-RELATED"/>
    <property type="match status" value="1"/>
</dbReference>
<dbReference type="Proteomes" id="UP000054770">
    <property type="component" value="Unassembled WGS sequence"/>
</dbReference>
<dbReference type="OrthoDB" id="9804765at2"/>
<dbReference type="AlphaFoldDB" id="A0A158JLD1"/>
<dbReference type="SUPFAM" id="SSF55331">
    <property type="entry name" value="Tautomerase/MIF"/>
    <property type="match status" value="1"/>
</dbReference>
<accession>A0A158JLD1</accession>
<comment type="caution">
    <text evidence="1">The sequence shown here is derived from an EMBL/GenBank/DDBJ whole genome shotgun (WGS) entry which is preliminary data.</text>
</comment>
<organism evidence="1 2">
    <name type="scientific">Caballeronia choica</name>
    <dbReference type="NCBI Taxonomy" id="326476"/>
    <lineage>
        <taxon>Bacteria</taxon>
        <taxon>Pseudomonadati</taxon>
        <taxon>Pseudomonadota</taxon>
        <taxon>Betaproteobacteria</taxon>
        <taxon>Burkholderiales</taxon>
        <taxon>Burkholderiaceae</taxon>
        <taxon>Caballeronia</taxon>
    </lineage>
</organism>
<dbReference type="RefSeq" id="WP_087646052.1">
    <property type="nucleotide sequence ID" value="NZ_FCON02000044.1"/>
</dbReference>
<dbReference type="EMBL" id="FCON02000044">
    <property type="protein sequence ID" value="SAL69617.1"/>
    <property type="molecule type" value="Genomic_DNA"/>
</dbReference>
<sequence>MPMLKFDLVEGRTDEQIQTMLDAAHRAVLTAFNVPERDRYQVVNEHKASRMVIEDTGLGITRTNNVVVVSVVSRERSKQAKQLFYSELCRELEASCGIKPNDVMVSITINADVDWSFGNGAAQFITGEL</sequence>
<evidence type="ECO:0000313" key="1">
    <source>
        <dbReference type="EMBL" id="SAL69617.1"/>
    </source>
</evidence>
<name>A0A158JLD1_9BURK</name>
<proteinExistence type="predicted"/>
<evidence type="ECO:0000313" key="2">
    <source>
        <dbReference type="Proteomes" id="UP000054770"/>
    </source>
</evidence>
<dbReference type="InterPro" id="IPR014347">
    <property type="entry name" value="Tautomerase/MIF_sf"/>
</dbReference>
<dbReference type="Gene3D" id="3.30.429.10">
    <property type="entry name" value="Macrophage Migration Inhibitory Factor"/>
    <property type="match status" value="1"/>
</dbReference>
<dbReference type="PANTHER" id="PTHR38460:SF1">
    <property type="entry name" value="TAUTOMERASE YOLI-RELATED"/>
    <property type="match status" value="1"/>
</dbReference>
<dbReference type="Pfam" id="PF14552">
    <property type="entry name" value="Tautomerase_2"/>
    <property type="match status" value="1"/>
</dbReference>
<protein>
    <submittedName>
        <fullName evidence="1">4-oxalocrotonate tautomerase</fullName>
    </submittedName>
</protein>
<gene>
    <name evidence="1" type="ORF">AWB68_03966</name>
</gene>
<reference evidence="1" key="1">
    <citation type="submission" date="2016-01" db="EMBL/GenBank/DDBJ databases">
        <authorList>
            <person name="Peeters C."/>
        </authorList>
    </citation>
    <scope>NUCLEOTIDE SEQUENCE [LARGE SCALE GENOMIC DNA]</scope>
    <source>
        <strain evidence="1">LMG 22940</strain>
    </source>
</reference>
<dbReference type="InterPro" id="IPR037479">
    <property type="entry name" value="Tauto_MSAD"/>
</dbReference>